<comment type="caution">
    <text evidence="2">The sequence shown here is derived from an EMBL/GenBank/DDBJ whole genome shotgun (WGS) entry which is preliminary data.</text>
</comment>
<dbReference type="Pfam" id="PF13392">
    <property type="entry name" value="HNH_3"/>
    <property type="match status" value="1"/>
</dbReference>
<evidence type="ECO:0000313" key="2">
    <source>
        <dbReference type="EMBL" id="MRY60612.1"/>
    </source>
</evidence>
<reference evidence="2 3" key="1">
    <citation type="journal article" date="2019" name="Nat. Med.">
        <title>A library of human gut bacterial isolates paired with longitudinal multiomics data enables mechanistic microbiome research.</title>
        <authorList>
            <person name="Poyet M."/>
            <person name="Groussin M."/>
            <person name="Gibbons S.M."/>
            <person name="Avila-Pacheco J."/>
            <person name="Jiang X."/>
            <person name="Kearney S.M."/>
            <person name="Perrotta A.R."/>
            <person name="Berdy B."/>
            <person name="Zhao S."/>
            <person name="Lieberman T.D."/>
            <person name="Swanson P.K."/>
            <person name="Smith M."/>
            <person name="Roesemann S."/>
            <person name="Alexander J.E."/>
            <person name="Rich S.A."/>
            <person name="Livny J."/>
            <person name="Vlamakis H."/>
            <person name="Clish C."/>
            <person name="Bullock K."/>
            <person name="Deik A."/>
            <person name="Scott J."/>
            <person name="Pierce K.A."/>
            <person name="Xavier R.J."/>
            <person name="Alm E.J."/>
        </authorList>
    </citation>
    <scope>NUCLEOTIDE SEQUENCE [LARGE SCALE GENOMIC DNA]</scope>
    <source>
        <strain evidence="2 3">BIOML-A41</strain>
    </source>
</reference>
<dbReference type="Gene3D" id="3.90.75.20">
    <property type="match status" value="1"/>
</dbReference>
<dbReference type="SUPFAM" id="SSF54060">
    <property type="entry name" value="His-Me finger endonucleases"/>
    <property type="match status" value="1"/>
</dbReference>
<evidence type="ECO:0000259" key="1">
    <source>
        <dbReference type="Pfam" id="PF13392"/>
    </source>
</evidence>
<accession>A0A7K0GNJ4</accession>
<gene>
    <name evidence="2" type="ORF">GKD59_22510</name>
</gene>
<dbReference type="InterPro" id="IPR003615">
    <property type="entry name" value="HNH_nuc"/>
</dbReference>
<dbReference type="CDD" id="cd00085">
    <property type="entry name" value="HNHc"/>
    <property type="match status" value="1"/>
</dbReference>
<dbReference type="AlphaFoldDB" id="A0A7K0GNJ4"/>
<protein>
    <recommendedName>
        <fullName evidence="1">HNH nuclease domain-containing protein</fullName>
    </recommendedName>
</protein>
<dbReference type="InterPro" id="IPR044925">
    <property type="entry name" value="His-Me_finger_sf"/>
</dbReference>
<feature type="domain" description="HNH nuclease" evidence="1">
    <location>
        <begin position="135"/>
        <end position="178"/>
    </location>
</feature>
<dbReference type="Proteomes" id="UP000463337">
    <property type="component" value="Unassembled WGS sequence"/>
</dbReference>
<dbReference type="EMBL" id="WKLT01000055">
    <property type="protein sequence ID" value="MRY60612.1"/>
    <property type="molecule type" value="Genomic_DNA"/>
</dbReference>
<organism evidence="2 3">
    <name type="scientific">Parabacteroides distasonis</name>
    <dbReference type="NCBI Taxonomy" id="823"/>
    <lineage>
        <taxon>Bacteria</taxon>
        <taxon>Pseudomonadati</taxon>
        <taxon>Bacteroidota</taxon>
        <taxon>Bacteroidia</taxon>
        <taxon>Bacteroidales</taxon>
        <taxon>Tannerellaceae</taxon>
        <taxon>Parabacteroides</taxon>
    </lineage>
</organism>
<name>A0A7K0GNJ4_PARDI</name>
<evidence type="ECO:0000313" key="3">
    <source>
        <dbReference type="Proteomes" id="UP000463337"/>
    </source>
</evidence>
<sequence>MLKQNQKNKRWSKEDEQFIKDNYKIMTVNEIAKHFNVSPKAARGKIERLELNLQSLNRGLAAVWNKEDVEYLKENWMYKQDIEIAIYLGLERGFTKEVVFRKRKSLGLMGKSKRVRTEKQTGYKYHIEYDKKIYSHRLNVEKSIGRKLLKTEIVHHIDCDKTNDDINNLLICSASEHKLLHLQLEHISRELYQQGLITFDFENRQYVLNMPTRTEG</sequence>
<proteinExistence type="predicted"/>
<dbReference type="RefSeq" id="WP_129984616.1">
    <property type="nucleotide sequence ID" value="NZ_RCYP01000044.1"/>
</dbReference>